<reference evidence="7 8" key="1">
    <citation type="submission" date="2024-11" db="EMBL/GenBank/DDBJ databases">
        <title>A near-complete genome assembly of Cinchona calisaya.</title>
        <authorList>
            <person name="Lian D.C."/>
            <person name="Zhao X.W."/>
            <person name="Wei L."/>
        </authorList>
    </citation>
    <scope>NUCLEOTIDE SEQUENCE [LARGE SCALE GENOMIC DNA]</scope>
    <source>
        <tissue evidence="7">Nenye</tissue>
    </source>
</reference>
<evidence type="ECO:0000256" key="5">
    <source>
        <dbReference type="ARBA" id="ARBA00023065"/>
    </source>
</evidence>
<evidence type="ECO:0008006" key="9">
    <source>
        <dbReference type="Google" id="ProtNLM"/>
    </source>
</evidence>
<accession>A0ABD2Z1I7</accession>
<dbReference type="PANTHER" id="PTHR12713:SF27">
    <property type="entry name" value="V-TYPE PROTON ATPASE SUBUNIT G3"/>
    <property type="match status" value="1"/>
</dbReference>
<evidence type="ECO:0000256" key="6">
    <source>
        <dbReference type="SAM" id="Coils"/>
    </source>
</evidence>
<protein>
    <recommendedName>
        <fullName evidence="9">V-type proton ATPase subunit G</fullName>
    </recommendedName>
</protein>
<feature type="non-terminal residue" evidence="7">
    <location>
        <position position="63"/>
    </location>
</feature>
<evidence type="ECO:0000313" key="8">
    <source>
        <dbReference type="Proteomes" id="UP001630127"/>
    </source>
</evidence>
<name>A0ABD2Z1I7_9GENT</name>
<keyword evidence="5" id="KW-0406">Ion transport</keyword>
<dbReference type="GO" id="GO:1902600">
    <property type="term" value="P:proton transmembrane transport"/>
    <property type="evidence" value="ECO:0007669"/>
    <property type="project" value="UniProtKB-KW"/>
</dbReference>
<evidence type="ECO:0000256" key="4">
    <source>
        <dbReference type="ARBA" id="ARBA00022781"/>
    </source>
</evidence>
<dbReference type="Gene3D" id="1.20.5.620">
    <property type="entry name" value="F1F0 ATP synthase subunit B, membrane domain"/>
    <property type="match status" value="1"/>
</dbReference>
<dbReference type="EMBL" id="JBJUIK010000011">
    <property type="protein sequence ID" value="KAL3513372.1"/>
    <property type="molecule type" value="Genomic_DNA"/>
</dbReference>
<feature type="coiled-coil region" evidence="6">
    <location>
        <begin position="25"/>
        <end position="59"/>
    </location>
</feature>
<organism evidence="7 8">
    <name type="scientific">Cinchona calisaya</name>
    <dbReference type="NCBI Taxonomy" id="153742"/>
    <lineage>
        <taxon>Eukaryota</taxon>
        <taxon>Viridiplantae</taxon>
        <taxon>Streptophyta</taxon>
        <taxon>Embryophyta</taxon>
        <taxon>Tracheophyta</taxon>
        <taxon>Spermatophyta</taxon>
        <taxon>Magnoliopsida</taxon>
        <taxon>eudicotyledons</taxon>
        <taxon>Gunneridae</taxon>
        <taxon>Pentapetalae</taxon>
        <taxon>asterids</taxon>
        <taxon>lamiids</taxon>
        <taxon>Gentianales</taxon>
        <taxon>Rubiaceae</taxon>
        <taxon>Cinchonoideae</taxon>
        <taxon>Cinchoneae</taxon>
        <taxon>Cinchona</taxon>
    </lineage>
</organism>
<gene>
    <name evidence="7" type="ORF">ACH5RR_026089</name>
</gene>
<keyword evidence="8" id="KW-1185">Reference proteome</keyword>
<evidence type="ECO:0000256" key="1">
    <source>
        <dbReference type="ARBA" id="ARBA00003847"/>
    </source>
</evidence>
<evidence type="ECO:0000256" key="2">
    <source>
        <dbReference type="ARBA" id="ARBA00010066"/>
    </source>
</evidence>
<dbReference type="PANTHER" id="PTHR12713">
    <property type="entry name" value="VACUOLAR ATP SYNTHASE SUBUNIT G"/>
    <property type="match status" value="1"/>
</dbReference>
<dbReference type="InterPro" id="IPR005124">
    <property type="entry name" value="V-ATPase_G"/>
</dbReference>
<sequence>MDAMQGQGGIQMLLSAEQDAQQIVSTAKNNKMARLRQAKEEAENEVGQYRAHLEAEYQRNISE</sequence>
<comment type="function">
    <text evidence="1">Catalytic subunit of the peripheral V1 complex of vacuolar ATPase (V-ATPase). V-ATPase is responsible for acidifying a variety of intracellular compartments in eukaryotic cells.</text>
</comment>
<evidence type="ECO:0000313" key="7">
    <source>
        <dbReference type="EMBL" id="KAL3513372.1"/>
    </source>
</evidence>
<proteinExistence type="inferred from homology"/>
<keyword evidence="4" id="KW-0375">Hydrogen ion transport</keyword>
<evidence type="ECO:0000256" key="3">
    <source>
        <dbReference type="ARBA" id="ARBA00022448"/>
    </source>
</evidence>
<dbReference type="AlphaFoldDB" id="A0ABD2Z1I7"/>
<dbReference type="Pfam" id="PF03179">
    <property type="entry name" value="V-ATPase_G"/>
    <property type="match status" value="1"/>
</dbReference>
<keyword evidence="3" id="KW-0813">Transport</keyword>
<keyword evidence="6" id="KW-0175">Coiled coil</keyword>
<comment type="similarity">
    <text evidence="2">Belongs to the V-ATPase G subunit family.</text>
</comment>
<comment type="caution">
    <text evidence="7">The sequence shown here is derived from an EMBL/GenBank/DDBJ whole genome shotgun (WGS) entry which is preliminary data.</text>
</comment>
<dbReference type="Proteomes" id="UP001630127">
    <property type="component" value="Unassembled WGS sequence"/>
</dbReference>